<feature type="repeat" description="ANK" evidence="3">
    <location>
        <begin position="610"/>
        <end position="642"/>
    </location>
</feature>
<dbReference type="PROSITE" id="PS50297">
    <property type="entry name" value="ANK_REP_REGION"/>
    <property type="match status" value="8"/>
</dbReference>
<gene>
    <name evidence="5" type="ORF">MGU_08348</name>
</gene>
<keyword evidence="6" id="KW-1185">Reference proteome</keyword>
<reference evidence="5 6" key="1">
    <citation type="journal article" date="2014" name="Proc. Natl. Acad. Sci. U.S.A.">
        <title>Trajectory and genomic determinants of fungal-pathogen speciation and host adaptation.</title>
        <authorList>
            <person name="Hu X."/>
            <person name="Xiao G."/>
            <person name="Zheng P."/>
            <person name="Shang Y."/>
            <person name="Su Y."/>
            <person name="Zhang X."/>
            <person name="Liu X."/>
            <person name="Zhan S."/>
            <person name="St Leger R.J."/>
            <person name="Wang C."/>
        </authorList>
    </citation>
    <scope>NUCLEOTIDE SEQUENCE [LARGE SCALE GENOMIC DNA]</scope>
    <source>
        <strain evidence="5 6">ARSEF 977</strain>
    </source>
</reference>
<dbReference type="PROSITE" id="PS50088">
    <property type="entry name" value="ANK_REPEAT"/>
    <property type="match status" value="8"/>
</dbReference>
<dbReference type="SUPFAM" id="SSF48403">
    <property type="entry name" value="Ankyrin repeat"/>
    <property type="match status" value="1"/>
</dbReference>
<accession>A0A0B4H3M7</accession>
<evidence type="ECO:0000259" key="4">
    <source>
        <dbReference type="Pfam" id="PF22939"/>
    </source>
</evidence>
<dbReference type="AlphaFoldDB" id="A0A0B4H3M7"/>
<dbReference type="HOGENOM" id="CLU_000288_34_2_1"/>
<feature type="repeat" description="ANK" evidence="3">
    <location>
        <begin position="505"/>
        <end position="530"/>
    </location>
</feature>
<feature type="repeat" description="ANK" evidence="3">
    <location>
        <begin position="676"/>
        <end position="708"/>
    </location>
</feature>
<dbReference type="Pfam" id="PF12796">
    <property type="entry name" value="Ank_2"/>
    <property type="match status" value="4"/>
</dbReference>
<evidence type="ECO:0000313" key="5">
    <source>
        <dbReference type="EMBL" id="KID84386.1"/>
    </source>
</evidence>
<feature type="domain" description="GPI inositol-deacylase winged helix" evidence="4">
    <location>
        <begin position="174"/>
        <end position="252"/>
    </location>
</feature>
<protein>
    <submittedName>
        <fullName evidence="5">Ankyrin repeat-containing domain protein</fullName>
    </submittedName>
</protein>
<dbReference type="PRINTS" id="PR01415">
    <property type="entry name" value="ANKYRIN"/>
</dbReference>
<feature type="repeat" description="ANK" evidence="3">
    <location>
        <begin position="742"/>
        <end position="774"/>
    </location>
</feature>
<dbReference type="PANTHER" id="PTHR24188">
    <property type="entry name" value="ANKYRIN REPEAT PROTEIN"/>
    <property type="match status" value="1"/>
</dbReference>
<dbReference type="Proteomes" id="UP000031192">
    <property type="component" value="Unassembled WGS sequence"/>
</dbReference>
<keyword evidence="1" id="KW-0677">Repeat</keyword>
<dbReference type="InterPro" id="IPR036770">
    <property type="entry name" value="Ankyrin_rpt-contain_sf"/>
</dbReference>
<evidence type="ECO:0000256" key="2">
    <source>
        <dbReference type="ARBA" id="ARBA00023043"/>
    </source>
</evidence>
<keyword evidence="2 3" id="KW-0040">ANK repeat</keyword>
<dbReference type="PANTHER" id="PTHR24188:SF29">
    <property type="entry name" value="GH09064P"/>
    <property type="match status" value="1"/>
</dbReference>
<feature type="repeat" description="ANK" evidence="3">
    <location>
        <begin position="643"/>
        <end position="675"/>
    </location>
</feature>
<dbReference type="Pfam" id="PF22939">
    <property type="entry name" value="WHD_GPIID"/>
    <property type="match status" value="1"/>
</dbReference>
<dbReference type="SMART" id="SM00248">
    <property type="entry name" value="ANK"/>
    <property type="match status" value="10"/>
</dbReference>
<evidence type="ECO:0000256" key="1">
    <source>
        <dbReference type="ARBA" id="ARBA00022737"/>
    </source>
</evidence>
<organism evidence="5 6">
    <name type="scientific">Metarhizium guizhouense (strain ARSEF 977)</name>
    <dbReference type="NCBI Taxonomy" id="1276136"/>
    <lineage>
        <taxon>Eukaryota</taxon>
        <taxon>Fungi</taxon>
        <taxon>Dikarya</taxon>
        <taxon>Ascomycota</taxon>
        <taxon>Pezizomycotina</taxon>
        <taxon>Sordariomycetes</taxon>
        <taxon>Hypocreomycetidae</taxon>
        <taxon>Hypocreales</taxon>
        <taxon>Clavicipitaceae</taxon>
        <taxon>Metarhizium</taxon>
    </lineage>
</organism>
<dbReference type="Pfam" id="PF00023">
    <property type="entry name" value="Ank"/>
    <property type="match status" value="1"/>
</dbReference>
<feature type="repeat" description="ANK" evidence="3">
    <location>
        <begin position="570"/>
        <end position="602"/>
    </location>
</feature>
<feature type="repeat" description="ANK" evidence="3">
    <location>
        <begin position="472"/>
        <end position="504"/>
    </location>
</feature>
<sequence>MDHPNFYEIIDIFILLNELLRTHRMRATYVVDGLDECQENERLMVLKTFRKLMLLDGPRIFISAREELDVTSYISGSATIKISIEMSVEDIRKFINWRIEEKTLERKLTERDYVLDKIEKNLANKADRMILWVHLQLEALWEECLTDADIFKALDDLPKDLSDTYDRCLTRINRRQSRLAPKILRWVCAARKPFTVNQLRQALAVDPGTGSIGEDELPPAKEVLTSCSSLITKDDIGQVLLAHHSVRRFLIDRRAHHQLFPRGFDLEKSETELGEICVSHLASYSLALQGWYQDKTSLTVQLTPPSWKMLIKPIPTFVKSLFPDPNPPRITLRRKVLPPPQAEEVVDFVGFARENWALLTRNIAQDSKQWNKFRRLALEPNLSWRWHPWEPIGESLDSHYSSLLGWSVANRHLPLLSLLFSSPNPKPRIDIFNLPLIHYGNLLVLHLASQIGDPQIMTLLLPQCNLTNRDNNGQTALHHAAETGSTEIVRLLVAYKVNLDAQDNEGRTSILVAAANGHAAVVRILLREGAVIKGILGGKTPLIRAARNRPETVVKLLPKQRANVKLGRHVGQSPLTKAAENGHIAVVKLLLKEEADILKREADIESGDFIGHMPLLKASENGHAAVVELLLKEGAYIDSEDYLGDTSLVKASQNGHIAVAELLLKWGANTELRGVSGHTPLTEAARNGHQAIVKLLLEEGADIESEGFRSSTPLTEATRNGHQAIVKVLLEKGANMESRNSSGETPLKVAALCGHEEVVKLLLEKGANMESRNSSSETLLELAALWGHKEVVRLLQVYKG</sequence>
<dbReference type="InterPro" id="IPR054471">
    <property type="entry name" value="GPIID_WHD"/>
</dbReference>
<proteinExistence type="predicted"/>
<dbReference type="Gene3D" id="1.25.40.20">
    <property type="entry name" value="Ankyrin repeat-containing domain"/>
    <property type="match status" value="4"/>
</dbReference>
<feature type="repeat" description="ANK" evidence="3">
    <location>
        <begin position="709"/>
        <end position="741"/>
    </location>
</feature>
<evidence type="ECO:0000313" key="6">
    <source>
        <dbReference type="Proteomes" id="UP000031192"/>
    </source>
</evidence>
<comment type="caution">
    <text evidence="5">The sequence shown here is derived from an EMBL/GenBank/DDBJ whole genome shotgun (WGS) entry which is preliminary data.</text>
</comment>
<name>A0A0B4H3M7_METGA</name>
<dbReference type="EMBL" id="AZNH01000042">
    <property type="protein sequence ID" value="KID84386.1"/>
    <property type="molecule type" value="Genomic_DNA"/>
</dbReference>
<dbReference type="InterPro" id="IPR002110">
    <property type="entry name" value="Ankyrin_rpt"/>
</dbReference>
<evidence type="ECO:0000256" key="3">
    <source>
        <dbReference type="PROSITE-ProRule" id="PRU00023"/>
    </source>
</evidence>